<sequence length="160" mass="18480">MGNKRGVACYYTQVISMMEVRSRFGKWRTSTYDFELESIDSEETQSSLMGINLLHLSPSQCLFIGSSRYVVILRCFLAQQNPQGCRNWARNLFDVLTEFEETAMGVSNPEVLGMNNRRHRKFEISKFITYTPDFNSELYISNEAPSLALMLIDMESVLYL</sequence>
<dbReference type="AlphaFoldDB" id="A0A5M9JRL6"/>
<evidence type="ECO:0000313" key="2">
    <source>
        <dbReference type="Proteomes" id="UP000322873"/>
    </source>
</evidence>
<name>A0A5M9JRL6_MONFR</name>
<protein>
    <submittedName>
        <fullName evidence="1">Uncharacterized protein</fullName>
    </submittedName>
</protein>
<dbReference type="Proteomes" id="UP000322873">
    <property type="component" value="Unassembled WGS sequence"/>
</dbReference>
<keyword evidence="2" id="KW-1185">Reference proteome</keyword>
<evidence type="ECO:0000313" key="1">
    <source>
        <dbReference type="EMBL" id="KAA8569575.1"/>
    </source>
</evidence>
<gene>
    <name evidence="1" type="ORF">EYC84_001188</name>
</gene>
<accession>A0A5M9JRL6</accession>
<dbReference type="EMBL" id="VICG01000008">
    <property type="protein sequence ID" value="KAA8569575.1"/>
    <property type="molecule type" value="Genomic_DNA"/>
</dbReference>
<comment type="caution">
    <text evidence="1">The sequence shown here is derived from an EMBL/GenBank/DDBJ whole genome shotgun (WGS) entry which is preliminary data.</text>
</comment>
<organism evidence="1 2">
    <name type="scientific">Monilinia fructicola</name>
    <name type="common">Brown rot fungus</name>
    <name type="synonym">Ciboria fructicola</name>
    <dbReference type="NCBI Taxonomy" id="38448"/>
    <lineage>
        <taxon>Eukaryota</taxon>
        <taxon>Fungi</taxon>
        <taxon>Dikarya</taxon>
        <taxon>Ascomycota</taxon>
        <taxon>Pezizomycotina</taxon>
        <taxon>Leotiomycetes</taxon>
        <taxon>Helotiales</taxon>
        <taxon>Sclerotiniaceae</taxon>
        <taxon>Monilinia</taxon>
    </lineage>
</organism>
<proteinExistence type="predicted"/>
<reference evidence="1 2" key="1">
    <citation type="submission" date="2019-06" db="EMBL/GenBank/DDBJ databases">
        <title>Genome Sequence of the Brown Rot Fungal Pathogen Monilinia fructicola.</title>
        <authorList>
            <person name="De Miccolis Angelini R.M."/>
            <person name="Landi L."/>
            <person name="Abate D."/>
            <person name="Pollastro S."/>
            <person name="Romanazzi G."/>
            <person name="Faretra F."/>
        </authorList>
    </citation>
    <scope>NUCLEOTIDE SEQUENCE [LARGE SCALE GENOMIC DNA]</scope>
    <source>
        <strain evidence="1 2">Mfrc123</strain>
    </source>
</reference>